<dbReference type="EMBL" id="MFJE01000054">
    <property type="protein sequence ID" value="OGG13468.1"/>
    <property type="molecule type" value="Genomic_DNA"/>
</dbReference>
<dbReference type="STRING" id="1798375.A2773_00490"/>
<comment type="caution">
    <text evidence="3">The sequence shown here is derived from an EMBL/GenBank/DDBJ whole genome shotgun (WGS) entry which is preliminary data.</text>
</comment>
<dbReference type="InterPro" id="IPR001296">
    <property type="entry name" value="Glyco_trans_1"/>
</dbReference>
<evidence type="ECO:0000313" key="3">
    <source>
        <dbReference type="EMBL" id="OGG13468.1"/>
    </source>
</evidence>
<organism evidence="3 4">
    <name type="scientific">Candidatus Gottesmanbacteria bacterium RIFCSPHIGHO2_01_FULL_39_10</name>
    <dbReference type="NCBI Taxonomy" id="1798375"/>
    <lineage>
        <taxon>Bacteria</taxon>
        <taxon>Candidatus Gottesmaniibacteriota</taxon>
    </lineage>
</organism>
<dbReference type="InterPro" id="IPR050194">
    <property type="entry name" value="Glycosyltransferase_grp1"/>
</dbReference>
<dbReference type="PANTHER" id="PTHR45947">
    <property type="entry name" value="SULFOQUINOVOSYL TRANSFERASE SQD2"/>
    <property type="match status" value="1"/>
</dbReference>
<accession>A0A1F5ZLZ0</accession>
<dbReference type="Pfam" id="PF13439">
    <property type="entry name" value="Glyco_transf_4"/>
    <property type="match status" value="1"/>
</dbReference>
<dbReference type="InterPro" id="IPR028098">
    <property type="entry name" value="Glyco_trans_4-like_N"/>
</dbReference>
<proteinExistence type="predicted"/>
<evidence type="ECO:0000313" key="4">
    <source>
        <dbReference type="Proteomes" id="UP000177383"/>
    </source>
</evidence>
<sequence length="388" mass="44034">MRRILFSLTYYSPYISGLTLYVKRLAEALSKKGYRCLVISNQYHKNLSQEEVLNGVRVVRAKPLFKISKGYISWDWITKSFTEVKKTDGVVVNLPQFEGIIPVVLGRLLGKRVISIYHCEVILPSGLGNKIVNFFLNLSNSLSLFLSDDIVTYTEDFAKNSKILESFLRKVDYIYPPIDVPKIDKRVQEVIKKKVGEQYDYLIGVAARLSAEKGIEYLLEGIPVINDTMQQFSNVTMEGNNFKIAIVGPMEPVGEEKYKRRIMSLVEKYKDYVVFLGEVKSEDMGSFYSLIDVLVLPSINSTEAFGMVQVEAMMVGVPVVASDLPGVRVPIQKTGMGKIVPIKDSHKLAEAVVEVLVNKKKYVKDKEFITEKFSIENTINFYNILFKK</sequence>
<evidence type="ECO:0000259" key="2">
    <source>
        <dbReference type="Pfam" id="PF13439"/>
    </source>
</evidence>
<feature type="domain" description="Glycosyltransferase subfamily 4-like N-terminal" evidence="2">
    <location>
        <begin position="16"/>
        <end position="179"/>
    </location>
</feature>
<dbReference type="GO" id="GO:0016757">
    <property type="term" value="F:glycosyltransferase activity"/>
    <property type="evidence" value="ECO:0007669"/>
    <property type="project" value="InterPro"/>
</dbReference>
<dbReference type="CDD" id="cd03801">
    <property type="entry name" value="GT4_PimA-like"/>
    <property type="match status" value="1"/>
</dbReference>
<reference evidence="3 4" key="1">
    <citation type="journal article" date="2016" name="Nat. Commun.">
        <title>Thousands of microbial genomes shed light on interconnected biogeochemical processes in an aquifer system.</title>
        <authorList>
            <person name="Anantharaman K."/>
            <person name="Brown C.T."/>
            <person name="Hug L.A."/>
            <person name="Sharon I."/>
            <person name="Castelle C.J."/>
            <person name="Probst A.J."/>
            <person name="Thomas B.C."/>
            <person name="Singh A."/>
            <person name="Wilkins M.J."/>
            <person name="Karaoz U."/>
            <person name="Brodie E.L."/>
            <person name="Williams K.H."/>
            <person name="Hubbard S.S."/>
            <person name="Banfield J.F."/>
        </authorList>
    </citation>
    <scope>NUCLEOTIDE SEQUENCE [LARGE SCALE GENOMIC DNA]</scope>
</reference>
<dbReference type="PANTHER" id="PTHR45947:SF3">
    <property type="entry name" value="SULFOQUINOVOSYL TRANSFERASE SQD2"/>
    <property type="match status" value="1"/>
</dbReference>
<protein>
    <submittedName>
        <fullName evidence="3">Uncharacterized protein</fullName>
    </submittedName>
</protein>
<dbReference type="Proteomes" id="UP000177383">
    <property type="component" value="Unassembled WGS sequence"/>
</dbReference>
<evidence type="ECO:0000259" key="1">
    <source>
        <dbReference type="Pfam" id="PF00534"/>
    </source>
</evidence>
<dbReference type="Gene3D" id="3.40.50.2000">
    <property type="entry name" value="Glycogen Phosphorylase B"/>
    <property type="match status" value="2"/>
</dbReference>
<name>A0A1F5ZLZ0_9BACT</name>
<feature type="domain" description="Glycosyl transferase family 1" evidence="1">
    <location>
        <begin position="189"/>
        <end position="363"/>
    </location>
</feature>
<dbReference type="Pfam" id="PF00534">
    <property type="entry name" value="Glycos_transf_1"/>
    <property type="match status" value="1"/>
</dbReference>
<dbReference type="SUPFAM" id="SSF53756">
    <property type="entry name" value="UDP-Glycosyltransferase/glycogen phosphorylase"/>
    <property type="match status" value="1"/>
</dbReference>
<gene>
    <name evidence="3" type="ORF">A2773_00490</name>
</gene>
<dbReference type="AlphaFoldDB" id="A0A1F5ZLZ0"/>